<dbReference type="EMBL" id="KZ824296">
    <property type="protein sequence ID" value="RAL10361.1"/>
    <property type="molecule type" value="Genomic_DNA"/>
</dbReference>
<proteinExistence type="predicted"/>
<keyword evidence="3" id="KW-1185">Reference proteome</keyword>
<dbReference type="AlphaFoldDB" id="A0A395HQY1"/>
<reference evidence="2 3" key="1">
    <citation type="submission" date="2018-02" db="EMBL/GenBank/DDBJ databases">
        <title>The genomes of Aspergillus section Nigri reveals drivers in fungal speciation.</title>
        <authorList>
            <consortium name="DOE Joint Genome Institute"/>
            <person name="Vesth T.C."/>
            <person name="Nybo J."/>
            <person name="Theobald S."/>
            <person name="Brandl J."/>
            <person name="Frisvad J.C."/>
            <person name="Nielsen K.F."/>
            <person name="Lyhne E.K."/>
            <person name="Kogle M.E."/>
            <person name="Kuo A."/>
            <person name="Riley R."/>
            <person name="Clum A."/>
            <person name="Nolan M."/>
            <person name="Lipzen A."/>
            <person name="Salamov A."/>
            <person name="Henrissat B."/>
            <person name="Wiebenga A."/>
            <person name="De vries R.P."/>
            <person name="Grigoriev I.V."/>
            <person name="Mortensen U.H."/>
            <person name="Andersen M.R."/>
            <person name="Baker S.E."/>
        </authorList>
    </citation>
    <scope>NUCLEOTIDE SEQUENCE [LARGE SCALE GENOMIC DNA]</scope>
    <source>
        <strain evidence="2 3">CBS 101889</strain>
    </source>
</reference>
<dbReference type="STRING" id="1450537.A0A395HQY1"/>
<feature type="region of interest" description="Disordered" evidence="1">
    <location>
        <begin position="242"/>
        <end position="261"/>
    </location>
</feature>
<evidence type="ECO:0000313" key="2">
    <source>
        <dbReference type="EMBL" id="RAL10361.1"/>
    </source>
</evidence>
<feature type="compositionally biased region" description="Basic and acidic residues" evidence="1">
    <location>
        <begin position="250"/>
        <end position="261"/>
    </location>
</feature>
<dbReference type="VEuPathDB" id="FungiDB:BO97DRAFT_349687"/>
<dbReference type="GeneID" id="37196211"/>
<gene>
    <name evidence="2" type="ORF">BO97DRAFT_349687</name>
</gene>
<organism evidence="2 3">
    <name type="scientific">Aspergillus homomorphus (strain CBS 101889)</name>
    <dbReference type="NCBI Taxonomy" id="1450537"/>
    <lineage>
        <taxon>Eukaryota</taxon>
        <taxon>Fungi</taxon>
        <taxon>Dikarya</taxon>
        <taxon>Ascomycota</taxon>
        <taxon>Pezizomycotina</taxon>
        <taxon>Eurotiomycetes</taxon>
        <taxon>Eurotiomycetidae</taxon>
        <taxon>Eurotiales</taxon>
        <taxon>Aspergillaceae</taxon>
        <taxon>Aspergillus</taxon>
        <taxon>Aspergillus subgen. Circumdati</taxon>
    </lineage>
</organism>
<name>A0A395HQY1_ASPHC</name>
<protein>
    <submittedName>
        <fullName evidence="2">Uncharacterized protein</fullName>
    </submittedName>
</protein>
<accession>A0A395HQY1</accession>
<evidence type="ECO:0000256" key="1">
    <source>
        <dbReference type="SAM" id="MobiDB-lite"/>
    </source>
</evidence>
<evidence type="ECO:0000313" key="3">
    <source>
        <dbReference type="Proteomes" id="UP000248961"/>
    </source>
</evidence>
<sequence>MINKSLFTHFVNRPFWFLDGKRAETDKDGDPFFSERLQYLYQRYYKSSPVNAVWWRMVTLALANLKDDCEPKCPHDRPPYDFGEENRDRQAKIAEHLADQLLADSLFQLLLKNLDSAEEKTQRRNRLATEFKLGANYLTAHEVTLGGMVKLHQLPELEQFDPSTGIMFSAWVHSVERKDSQIVPKPHGRVILVLQPGVYRYDLPNKFVPYYQHNNLVEPPDDLDSHLVCKAEVVVEAVKASLSDANQPDPNDRDIRSKFDD</sequence>
<dbReference type="Proteomes" id="UP000248961">
    <property type="component" value="Unassembled WGS sequence"/>
</dbReference>
<dbReference type="OrthoDB" id="4156714at2759"/>
<dbReference type="RefSeq" id="XP_025549515.1">
    <property type="nucleotide sequence ID" value="XM_025691922.1"/>
</dbReference>